<organism evidence="1 2">
    <name type="scientific">Gossypium arboreum</name>
    <name type="common">Tree cotton</name>
    <name type="synonym">Gossypium nanking</name>
    <dbReference type="NCBI Taxonomy" id="29729"/>
    <lineage>
        <taxon>Eukaryota</taxon>
        <taxon>Viridiplantae</taxon>
        <taxon>Streptophyta</taxon>
        <taxon>Embryophyta</taxon>
        <taxon>Tracheophyta</taxon>
        <taxon>Spermatophyta</taxon>
        <taxon>Magnoliopsida</taxon>
        <taxon>eudicotyledons</taxon>
        <taxon>Gunneridae</taxon>
        <taxon>Pentapetalae</taxon>
        <taxon>rosids</taxon>
        <taxon>malvids</taxon>
        <taxon>Malvales</taxon>
        <taxon>Malvaceae</taxon>
        <taxon>Malvoideae</taxon>
        <taxon>Gossypium</taxon>
    </lineage>
</organism>
<accession>A0A0B0PZ91</accession>
<keyword evidence="2" id="KW-1185">Reference proteome</keyword>
<sequence>MLLAYACHTFIFRFSKGTKIEFDSMVMILEDPRAPASFDIYKTIERHTK</sequence>
<dbReference type="Proteomes" id="UP000032142">
    <property type="component" value="Unassembled WGS sequence"/>
</dbReference>
<evidence type="ECO:0000313" key="2">
    <source>
        <dbReference type="Proteomes" id="UP000032142"/>
    </source>
</evidence>
<protein>
    <submittedName>
        <fullName evidence="1">Putative spermidine synthase 2</fullName>
    </submittedName>
</protein>
<reference evidence="2" key="1">
    <citation type="submission" date="2014-09" db="EMBL/GenBank/DDBJ databases">
        <authorList>
            <person name="Mudge J."/>
            <person name="Ramaraj T."/>
            <person name="Lindquist I.E."/>
            <person name="Bharti A.K."/>
            <person name="Sundararajan A."/>
            <person name="Cameron C.T."/>
            <person name="Woodward J.E."/>
            <person name="May G.D."/>
            <person name="Brubaker C."/>
            <person name="Broadhvest J."/>
            <person name="Wilkins T.A."/>
        </authorList>
    </citation>
    <scope>NUCLEOTIDE SEQUENCE</scope>
    <source>
        <strain evidence="2">cv. AKA8401</strain>
    </source>
</reference>
<name>A0A0B0PZ91_GOSAR</name>
<dbReference type="AlphaFoldDB" id="A0A0B0PZ91"/>
<gene>
    <name evidence="1" type="ORF">F383_13684</name>
</gene>
<evidence type="ECO:0000313" key="1">
    <source>
        <dbReference type="EMBL" id="KHG30222.1"/>
    </source>
</evidence>
<proteinExistence type="predicted"/>
<dbReference type="EMBL" id="KN455134">
    <property type="protein sequence ID" value="KHG30222.1"/>
    <property type="molecule type" value="Genomic_DNA"/>
</dbReference>